<dbReference type="HOGENOM" id="CLU_031285_10_5_9"/>
<dbReference type="EMBL" id="JMQA01000041">
    <property type="protein sequence ID" value="KFM95844.1"/>
    <property type="molecule type" value="Genomic_DNA"/>
</dbReference>
<dbReference type="InterPro" id="IPR050490">
    <property type="entry name" value="Bact_solute-bd_prot1"/>
</dbReference>
<dbReference type="PANTHER" id="PTHR43649">
    <property type="entry name" value="ARABINOSE-BINDING PROTEIN-RELATED"/>
    <property type="match status" value="1"/>
</dbReference>
<dbReference type="PROSITE" id="PS51257">
    <property type="entry name" value="PROKAR_LIPOPROTEIN"/>
    <property type="match status" value="1"/>
</dbReference>
<feature type="signal peptide" evidence="6">
    <location>
        <begin position="1"/>
        <end position="32"/>
    </location>
</feature>
<dbReference type="Pfam" id="PF01547">
    <property type="entry name" value="SBP_bac_1"/>
    <property type="match status" value="1"/>
</dbReference>
<sequence length="474" mass="52028">MNMKRLNTKRLNSKRAGLLFTFSLLFALFISACSGGGGSGAATGNSGGPGGQAGQQNQGQKGSGGAAETVELRLGYYSSAQTDAKMQELIGKFQEKHPNIKIKTESSPYNQFFQKLDTQIAAESAPDVWLSDGVFVPKYAERGVLKDLTELIDRDLGKDDYYGLDFNKDVNGKYWGVPQGIQIAVLYYNKDMFDEAGVAYPTEDWTWDDLKAAAGKLTKDSAGAYATDAAFDKNKISQYGLTFFSITEGWMTVLKSYGGGVLDETLTKSIINTPENKRAMEWIVDGMQREWFTAPSDLKSFQSNMAPFPSKAAAMRIGIYARTIDANNAGLNYDVTLLPKGPDGKRFAPVIANSWVINKQAEGAKGDAAWEWVKYWATEDEVQNEWASLGEAVPVKKSAANSERFLSGKPDNKQAFLDSFEFAGTLDVNAVWSEWVGKFGDSVNRAFEGEIGVDEALSQADKDVQQVLDEFYKN</sequence>
<dbReference type="Gene3D" id="3.40.190.10">
    <property type="entry name" value="Periplasmic binding protein-like II"/>
    <property type="match status" value="1"/>
</dbReference>
<feature type="compositionally biased region" description="Gly residues" evidence="5">
    <location>
        <begin position="40"/>
        <end position="53"/>
    </location>
</feature>
<reference evidence="7 8" key="1">
    <citation type="submission" date="2014-04" db="EMBL/GenBank/DDBJ databases">
        <authorList>
            <person name="Bishop-Lilly K.A."/>
            <person name="Broomall S.M."/>
            <person name="Chain P.S."/>
            <person name="Chertkov O."/>
            <person name="Coyne S.R."/>
            <person name="Daligault H.E."/>
            <person name="Davenport K.W."/>
            <person name="Erkkila T."/>
            <person name="Frey K.G."/>
            <person name="Gibbons H.S."/>
            <person name="Gu W."/>
            <person name="Jaissle J."/>
            <person name="Johnson S.L."/>
            <person name="Koroleva G.I."/>
            <person name="Ladner J.T."/>
            <person name="Lo C.-C."/>
            <person name="Minogue T.D."/>
            <person name="Munk C."/>
            <person name="Palacios G.F."/>
            <person name="Redden C.L."/>
            <person name="Rosenzweig C.N."/>
            <person name="Scholz M.B."/>
            <person name="Teshima H."/>
            <person name="Xu Y."/>
        </authorList>
    </citation>
    <scope>NUCLEOTIDE SEQUENCE [LARGE SCALE GENOMIC DNA]</scope>
    <source>
        <strain evidence="7 8">8244</strain>
    </source>
</reference>
<evidence type="ECO:0000256" key="3">
    <source>
        <dbReference type="ARBA" id="ARBA00022448"/>
    </source>
</evidence>
<dbReference type="STRING" id="44252.DJ90_2182"/>
<evidence type="ECO:0000313" key="7">
    <source>
        <dbReference type="EMBL" id="KFM95844.1"/>
    </source>
</evidence>
<dbReference type="SUPFAM" id="SSF53850">
    <property type="entry name" value="Periplasmic binding protein-like II"/>
    <property type="match status" value="1"/>
</dbReference>
<evidence type="ECO:0000256" key="6">
    <source>
        <dbReference type="SAM" id="SignalP"/>
    </source>
</evidence>
<dbReference type="Proteomes" id="UP000029278">
    <property type="component" value="Unassembled WGS sequence"/>
</dbReference>
<comment type="caution">
    <text evidence="7">The sequence shown here is derived from an EMBL/GenBank/DDBJ whole genome shotgun (WGS) entry which is preliminary data.</text>
</comment>
<accession>A0A090YBH1</accession>
<dbReference type="RefSeq" id="WP_371860969.1">
    <property type="nucleotide sequence ID" value="NZ_BGML01000008.1"/>
</dbReference>
<dbReference type="AlphaFoldDB" id="A0A090YBH1"/>
<evidence type="ECO:0000256" key="5">
    <source>
        <dbReference type="SAM" id="MobiDB-lite"/>
    </source>
</evidence>
<dbReference type="PATRIC" id="fig|44252.3.peg.5052"/>
<comment type="subcellular location">
    <subcellularLocation>
        <location evidence="1">Cell envelope</location>
    </subcellularLocation>
</comment>
<name>A0A090YBH1_PAEMA</name>
<evidence type="ECO:0000256" key="1">
    <source>
        <dbReference type="ARBA" id="ARBA00004196"/>
    </source>
</evidence>
<proteinExistence type="inferred from homology"/>
<dbReference type="InterPro" id="IPR006059">
    <property type="entry name" value="SBP"/>
</dbReference>
<dbReference type="CDD" id="cd13585">
    <property type="entry name" value="PBP2_TMBP_like"/>
    <property type="match status" value="1"/>
</dbReference>
<evidence type="ECO:0000256" key="4">
    <source>
        <dbReference type="ARBA" id="ARBA00022729"/>
    </source>
</evidence>
<dbReference type="GeneID" id="77007827"/>
<comment type="similarity">
    <text evidence="2">Belongs to the bacterial solute-binding protein 1 family.</text>
</comment>
<keyword evidence="8" id="KW-1185">Reference proteome</keyword>
<evidence type="ECO:0000256" key="2">
    <source>
        <dbReference type="ARBA" id="ARBA00008520"/>
    </source>
</evidence>
<dbReference type="GO" id="GO:0030313">
    <property type="term" value="C:cell envelope"/>
    <property type="evidence" value="ECO:0007669"/>
    <property type="project" value="UniProtKB-SubCell"/>
</dbReference>
<keyword evidence="3" id="KW-0813">Transport</keyword>
<evidence type="ECO:0000313" key="8">
    <source>
        <dbReference type="Proteomes" id="UP000029278"/>
    </source>
</evidence>
<protein>
    <submittedName>
        <fullName evidence="7">Bacterial extracellular solute-binding family protein</fullName>
    </submittedName>
</protein>
<keyword evidence="4 6" id="KW-0732">Signal</keyword>
<organism evidence="7 8">
    <name type="scientific">Paenibacillus macerans</name>
    <name type="common">Bacillus macerans</name>
    <dbReference type="NCBI Taxonomy" id="44252"/>
    <lineage>
        <taxon>Bacteria</taxon>
        <taxon>Bacillati</taxon>
        <taxon>Bacillota</taxon>
        <taxon>Bacilli</taxon>
        <taxon>Bacillales</taxon>
        <taxon>Paenibacillaceae</taxon>
        <taxon>Paenibacillus</taxon>
    </lineage>
</organism>
<feature type="chain" id="PRO_5039453249" evidence="6">
    <location>
        <begin position="33"/>
        <end position="474"/>
    </location>
</feature>
<feature type="region of interest" description="Disordered" evidence="5">
    <location>
        <begin position="40"/>
        <end position="65"/>
    </location>
</feature>
<dbReference type="PANTHER" id="PTHR43649:SF31">
    <property type="entry name" value="SN-GLYCEROL-3-PHOSPHATE-BINDING PERIPLASMIC PROTEIN UGPB"/>
    <property type="match status" value="1"/>
</dbReference>
<gene>
    <name evidence="7" type="ORF">DJ90_2182</name>
</gene>